<keyword evidence="2" id="KW-1185">Reference proteome</keyword>
<gene>
    <name evidence="1" type="primary">mvspG</name>
    <name evidence="1" type="ordered locus">MMOB3320</name>
</gene>
<accession>Q6KHV8</accession>
<dbReference type="EMBL" id="AE017308">
    <property type="protein sequence ID" value="AAT27818.1"/>
    <property type="molecule type" value="Genomic_DNA"/>
</dbReference>
<organism evidence="1 2">
    <name type="scientific">Mycoplasma mobile (strain ATCC 43663 / 163K / NCTC 11711)</name>
    <name type="common">Mesomycoplasma mobile</name>
    <dbReference type="NCBI Taxonomy" id="267748"/>
    <lineage>
        <taxon>Bacteria</taxon>
        <taxon>Bacillati</taxon>
        <taxon>Mycoplasmatota</taxon>
        <taxon>Mycoplasmoidales</taxon>
        <taxon>Metamycoplasmataceae</taxon>
        <taxon>Mesomycoplasma</taxon>
    </lineage>
</organism>
<proteinExistence type="predicted"/>
<dbReference type="KEGG" id="mmo:MMOB3320"/>
<dbReference type="RefSeq" id="WP_011264852.1">
    <property type="nucleotide sequence ID" value="NC_006908.1"/>
</dbReference>
<evidence type="ECO:0000313" key="1">
    <source>
        <dbReference type="EMBL" id="AAT27818.1"/>
    </source>
</evidence>
<protein>
    <submittedName>
        <fullName evidence="1">Variable surface protein mvspG</fullName>
    </submittedName>
</protein>
<sequence>MKITINGTFDENVVSFSKELKGFTAISSVTDTLFTFERNDQTLIANNRANNEIEDLISTNTTNANLTAFRGIVVKIKNAWAKDVNDNLIFENNIPQFNEELHNRI</sequence>
<name>Q6KHV8_MYCM1</name>
<evidence type="ECO:0000313" key="2">
    <source>
        <dbReference type="Proteomes" id="UP000009072"/>
    </source>
</evidence>
<dbReference type="Proteomes" id="UP000009072">
    <property type="component" value="Chromosome"/>
</dbReference>
<reference evidence="1 2" key="1">
    <citation type="journal article" date="2004" name="Genome Res.">
        <title>The complete genome and proteome of Mycoplasma mobile.</title>
        <authorList>
            <person name="Jaffe J.D."/>
            <person name="Stange-Thomann N."/>
            <person name="Smith C."/>
            <person name="DeCaprio D."/>
            <person name="Fisher S."/>
            <person name="Butler J."/>
            <person name="Calvo S."/>
            <person name="Elkins T."/>
            <person name="FitzGerald M.G."/>
            <person name="Hafez N."/>
            <person name="Kodira C.D."/>
            <person name="Major J."/>
            <person name="Wang S."/>
            <person name="Wilkinson J."/>
            <person name="Nicol R."/>
            <person name="Nusbaum C."/>
            <person name="Birren B."/>
            <person name="Berg H.C."/>
            <person name="Church G.M."/>
        </authorList>
    </citation>
    <scope>NUCLEOTIDE SEQUENCE [LARGE SCALE GENOMIC DNA]</scope>
    <source>
        <strain evidence="2">ATCC 43663 / 163K / NCTC 11711</strain>
    </source>
</reference>
<dbReference type="HOGENOM" id="CLU_2233552_0_0_14"/>
<dbReference type="AlphaFoldDB" id="Q6KHV8"/>